<evidence type="ECO:0000313" key="12">
    <source>
        <dbReference type="EMBL" id="QBH12164.1"/>
    </source>
</evidence>
<dbReference type="OrthoDB" id="9784632at2"/>
<dbReference type="GO" id="GO:0051536">
    <property type="term" value="F:iron-sulfur cluster binding"/>
    <property type="evidence" value="ECO:0007669"/>
    <property type="project" value="UniProtKB-KW"/>
</dbReference>
<dbReference type="InterPro" id="IPR023753">
    <property type="entry name" value="FAD/NAD-binding_dom"/>
</dbReference>
<comment type="cofactor">
    <cofactor evidence="1">
        <name>FMN</name>
        <dbReference type="ChEBI" id="CHEBI:58210"/>
    </cofactor>
</comment>
<reference evidence="13 14" key="1">
    <citation type="submission" date="2018-06" db="EMBL/GenBank/DDBJ databases">
        <title>Complete Genome Sequence of Desulfobacter hydrogenophilus (DSM3380).</title>
        <authorList>
            <person name="Marietou A."/>
            <person name="Schreiber L."/>
            <person name="Marshall I."/>
            <person name="Jorgensen B."/>
        </authorList>
    </citation>
    <scope>NUCLEOTIDE SEQUENCE [LARGE SCALE GENOMIC DNA]</scope>
    <source>
        <strain evidence="13 14">DSM 3380</strain>
    </source>
</reference>
<feature type="domain" description="NADH:flavin oxidoreductase/NADH oxidase N-terminal" evidence="10">
    <location>
        <begin position="4"/>
        <end position="331"/>
    </location>
</feature>
<dbReference type="Pfam" id="PF00724">
    <property type="entry name" value="Oxidored_FMN"/>
    <property type="match status" value="1"/>
</dbReference>
<organism evidence="13 14">
    <name type="scientific">Desulfobacter hydrogenophilus</name>
    <dbReference type="NCBI Taxonomy" id="2291"/>
    <lineage>
        <taxon>Bacteria</taxon>
        <taxon>Pseudomonadati</taxon>
        <taxon>Thermodesulfobacteriota</taxon>
        <taxon>Desulfobacteria</taxon>
        <taxon>Desulfobacterales</taxon>
        <taxon>Desulfobacteraceae</taxon>
        <taxon>Desulfobacter</taxon>
    </lineage>
</organism>
<dbReference type="EMBL" id="CP036313">
    <property type="protein sequence ID" value="QBH12164.1"/>
    <property type="molecule type" value="Genomic_DNA"/>
</dbReference>
<reference evidence="12 15" key="2">
    <citation type="submission" date="2019-02" db="EMBL/GenBank/DDBJ databases">
        <title>Complete genome sequence of Desulfobacter hydrogenophilus AcRS1.</title>
        <authorList>
            <person name="Marietou A."/>
            <person name="Lund M.B."/>
            <person name="Marshall I.P.G."/>
            <person name="Schreiber L."/>
            <person name="Jorgensen B."/>
        </authorList>
    </citation>
    <scope>NUCLEOTIDE SEQUENCE [LARGE SCALE GENOMIC DNA]</scope>
    <source>
        <strain evidence="12 15">AcRS1</strain>
    </source>
</reference>
<dbReference type="CDD" id="cd02803">
    <property type="entry name" value="OYE_like_FMN_family"/>
    <property type="match status" value="1"/>
</dbReference>
<keyword evidence="15" id="KW-1185">Reference proteome</keyword>
<dbReference type="Gene3D" id="3.40.50.720">
    <property type="entry name" value="NAD(P)-binding Rossmann-like Domain"/>
    <property type="match status" value="1"/>
</dbReference>
<evidence type="ECO:0000313" key="14">
    <source>
        <dbReference type="Proteomes" id="UP000248798"/>
    </source>
</evidence>
<evidence type="ECO:0000256" key="1">
    <source>
        <dbReference type="ARBA" id="ARBA00001917"/>
    </source>
</evidence>
<dbReference type="SUPFAM" id="SSF51905">
    <property type="entry name" value="FAD/NAD(P)-binding domain"/>
    <property type="match status" value="1"/>
</dbReference>
<dbReference type="InterPro" id="IPR013785">
    <property type="entry name" value="Aldolase_TIM"/>
</dbReference>
<evidence type="ECO:0000259" key="10">
    <source>
        <dbReference type="Pfam" id="PF00724"/>
    </source>
</evidence>
<keyword evidence="6" id="KW-0479">Metal-binding</keyword>
<dbReference type="InterPro" id="IPR051793">
    <property type="entry name" value="NADH:flavin_oxidoreductase"/>
</dbReference>
<name>A0A328FJY4_9BACT</name>
<dbReference type="Proteomes" id="UP000293902">
    <property type="component" value="Chromosome"/>
</dbReference>
<gene>
    <name evidence="13" type="ORF">DO021_03115</name>
    <name evidence="12" type="ORF">EYB58_04005</name>
</gene>
<comment type="similarity">
    <text evidence="3">In the N-terminal section; belongs to the NADH:flavin oxidoreductase/NADH oxidase family.</text>
</comment>
<evidence type="ECO:0000256" key="7">
    <source>
        <dbReference type="ARBA" id="ARBA00023002"/>
    </source>
</evidence>
<keyword evidence="5" id="KW-0288">FMN</keyword>
<evidence type="ECO:0000256" key="9">
    <source>
        <dbReference type="ARBA" id="ARBA00023014"/>
    </source>
</evidence>
<dbReference type="InterPro" id="IPR036188">
    <property type="entry name" value="FAD/NAD-bd_sf"/>
</dbReference>
<evidence type="ECO:0000256" key="5">
    <source>
        <dbReference type="ARBA" id="ARBA00022643"/>
    </source>
</evidence>
<evidence type="ECO:0000256" key="4">
    <source>
        <dbReference type="ARBA" id="ARBA00022630"/>
    </source>
</evidence>
<protein>
    <submittedName>
        <fullName evidence="13">NADH:flavin oxidoreductase</fullName>
    </submittedName>
</protein>
<keyword evidence="4" id="KW-0285">Flavoprotein</keyword>
<dbReference type="RefSeq" id="WP_111953602.1">
    <property type="nucleotide sequence ID" value="NZ_CP036313.1"/>
</dbReference>
<dbReference type="PANTHER" id="PTHR42917">
    <property type="entry name" value="2,4-DIENOYL-COA REDUCTASE"/>
    <property type="match status" value="1"/>
</dbReference>
<dbReference type="AlphaFoldDB" id="A0A328FJY4"/>
<dbReference type="SUPFAM" id="SSF51395">
    <property type="entry name" value="FMN-linked oxidoreductases"/>
    <property type="match status" value="1"/>
</dbReference>
<keyword evidence="9" id="KW-0411">Iron-sulfur</keyword>
<dbReference type="PRINTS" id="PR00368">
    <property type="entry name" value="FADPNR"/>
</dbReference>
<comment type="cofactor">
    <cofactor evidence="2">
        <name>[4Fe-4S] cluster</name>
        <dbReference type="ChEBI" id="CHEBI:49883"/>
    </cofactor>
</comment>
<dbReference type="Proteomes" id="UP000248798">
    <property type="component" value="Unassembled WGS sequence"/>
</dbReference>
<dbReference type="InterPro" id="IPR001155">
    <property type="entry name" value="OxRdtase_FMN_N"/>
</dbReference>
<proteinExistence type="inferred from homology"/>
<dbReference type="Gene3D" id="3.50.50.60">
    <property type="entry name" value="FAD/NAD(P)-binding domain"/>
    <property type="match status" value="1"/>
</dbReference>
<dbReference type="GO" id="GO:0010181">
    <property type="term" value="F:FMN binding"/>
    <property type="evidence" value="ECO:0007669"/>
    <property type="project" value="InterPro"/>
</dbReference>
<keyword evidence="8" id="KW-0408">Iron</keyword>
<feature type="domain" description="FAD/NAD(P)-binding" evidence="11">
    <location>
        <begin position="380"/>
        <end position="594"/>
    </location>
</feature>
<evidence type="ECO:0000256" key="8">
    <source>
        <dbReference type="ARBA" id="ARBA00023004"/>
    </source>
</evidence>
<accession>A0A328FJY4</accession>
<evidence type="ECO:0000313" key="15">
    <source>
        <dbReference type="Proteomes" id="UP000293902"/>
    </source>
</evidence>
<dbReference type="Pfam" id="PF07992">
    <property type="entry name" value="Pyr_redox_2"/>
    <property type="match status" value="1"/>
</dbReference>
<evidence type="ECO:0000256" key="2">
    <source>
        <dbReference type="ARBA" id="ARBA00001966"/>
    </source>
</evidence>
<dbReference type="Gene3D" id="3.20.20.70">
    <property type="entry name" value="Aldolase class I"/>
    <property type="match status" value="1"/>
</dbReference>
<dbReference type="GO" id="GO:0016491">
    <property type="term" value="F:oxidoreductase activity"/>
    <property type="evidence" value="ECO:0007669"/>
    <property type="project" value="UniProtKB-KW"/>
</dbReference>
<evidence type="ECO:0000256" key="3">
    <source>
        <dbReference type="ARBA" id="ARBA00011048"/>
    </source>
</evidence>
<evidence type="ECO:0000256" key="6">
    <source>
        <dbReference type="ARBA" id="ARBA00022723"/>
    </source>
</evidence>
<sequence length="641" mass="69464">MLSDLFSPIQIQHMEVKNRLLMSAMSINFGVDENCHVTDQLTEYFATRARGGVGMMLVGGGGIHPSGQELPELPQMYEDSCIPALKRMVNRIKEYDVCFGVQLLHGGRQSYLPEKVAPSAIPAPAVVKGEVRALEIEEIKSLADCFGQAARRCREAGFDFIELHGAHGYLINQFLAPNSNIRTDEYGGSFENRTRFLFEVIDAVKNIAGADYPVGIRINGNDYIKDGWELKDTLRISPLLEQAGVAYIHVSGGVYGSTELTIPSMYTPQGCFIYMAEAVKQVVNVPVITVGRIKDPAMANAAIRDGKADMVALGRSIIADPEYPNKAKSGNASLIRPCVGCCLGCIHAVLAKEPGSCVVNPDVGREFKLAEEKASAKSQKILVAGAGPSGLAAARMFAQRGHQVKILEKGPGQGGLLALAATAPGRGELGDILRFFRNELERLGVAVDYNTPLSSQILASFDPDHVILATGSMPDMPVIKGLFKSKMTLLTSVDVFTDAQAAGDRVIVLGGGFTGLITAHKLGDMGKEVVVLNRKKSFAEEMSSNDRYYLRERLTACGVILYKRVAVKSFTDDGVSFATKGEPVTLEGFDTVVISEKHQPVRDARHLEKQSRAKFHMIGDAKTPRHLMFCVAEAEEAGRSI</sequence>
<evidence type="ECO:0000259" key="11">
    <source>
        <dbReference type="Pfam" id="PF07992"/>
    </source>
</evidence>
<dbReference type="EMBL" id="QLNI01000004">
    <property type="protein sequence ID" value="RAM03513.1"/>
    <property type="molecule type" value="Genomic_DNA"/>
</dbReference>
<dbReference type="GO" id="GO:0046872">
    <property type="term" value="F:metal ion binding"/>
    <property type="evidence" value="ECO:0007669"/>
    <property type="project" value="UniProtKB-KW"/>
</dbReference>
<evidence type="ECO:0000313" key="13">
    <source>
        <dbReference type="EMBL" id="RAM03513.1"/>
    </source>
</evidence>
<dbReference type="PANTHER" id="PTHR42917:SF2">
    <property type="entry name" value="2,4-DIENOYL-COA REDUCTASE [(2E)-ENOYL-COA-PRODUCING]"/>
    <property type="match status" value="1"/>
</dbReference>
<keyword evidence="7" id="KW-0560">Oxidoreductase</keyword>